<dbReference type="InterPro" id="IPR013083">
    <property type="entry name" value="Znf_RING/FYVE/PHD"/>
</dbReference>
<keyword evidence="8" id="KW-1185">Reference proteome</keyword>
<dbReference type="Pfam" id="PF01363">
    <property type="entry name" value="FYVE"/>
    <property type="match status" value="1"/>
</dbReference>
<protein>
    <recommendedName>
        <fullName evidence="6">FYVE-type domain-containing protein</fullName>
    </recommendedName>
</protein>
<sequence>MHQINDQSPLIELEHAQLAAYQERVRRIQDNAIEQHDLFLGTNKTGRTCRPPCKVLAQVENVAAFTTPRYKGTDHIVTQVHGYISGDFEHIMSFFYSETTDELYEWSQYMYYQIAGGGVLCNIQIVSTGCSKSYLGVKYILSQAPKGITGRCFLEYMTYVKDESDRTLGIRIVTPVEWDPSSTELSKHTDVIVREMETVYIFRSMPNRPTETEVFAMGDPEFCGVDSAASSYRWQLEKLRNISVYIESREICRRGILNRSDWIPDHARIACSICARKFNATRHRHHCRMCGEVVCRKCIVLRHVSGKSQKYRIRALKTKFCVACVAMLRPNCPPQNKNVITPTFTQSLLGASSNDRNRDAFSTSTSGKYMESLIRSRKSDTPLENKSNMFEEFLNEDEIFGLNSRRLSLSRLRVMREELLANQRQQEAVQATELWLQSYDKHSSSGSLRHEQRRKTSVTESQSVQDDANERIDPKAKDTEHRQIVEHGKRTLNQCIAEQEVLLQQLVSALHSRHISNEALTPMRTRRYDLSPMAKPSASYTNITADFSSGPSSYSDDDIGFYEI</sequence>
<reference evidence="7 8" key="1">
    <citation type="submission" date="2012-05" db="EMBL/GenBank/DDBJ databases">
        <title>Recombination and specialization in a pathogen metapopulation.</title>
        <authorList>
            <person name="Gardiner A."/>
            <person name="Kemen E."/>
            <person name="Schultz-Larsen T."/>
            <person name="MacLean D."/>
            <person name="Van Oosterhout C."/>
            <person name="Jones J.D.G."/>
        </authorList>
    </citation>
    <scope>NUCLEOTIDE SEQUENCE [LARGE SCALE GENOMIC DNA]</scope>
    <source>
        <strain evidence="7 8">Ac Nc2</strain>
    </source>
</reference>
<dbReference type="OrthoDB" id="158357at2759"/>
<organism evidence="7 8">
    <name type="scientific">Albugo candida</name>
    <dbReference type="NCBI Taxonomy" id="65357"/>
    <lineage>
        <taxon>Eukaryota</taxon>
        <taxon>Sar</taxon>
        <taxon>Stramenopiles</taxon>
        <taxon>Oomycota</taxon>
        <taxon>Peronosporomycetes</taxon>
        <taxon>Albuginales</taxon>
        <taxon>Albuginaceae</taxon>
        <taxon>Albugo</taxon>
    </lineage>
</organism>
<dbReference type="InParanoid" id="A0A024FZT5"/>
<dbReference type="Proteomes" id="UP000053237">
    <property type="component" value="Unassembled WGS sequence"/>
</dbReference>
<proteinExistence type="predicted"/>
<evidence type="ECO:0000313" key="8">
    <source>
        <dbReference type="Proteomes" id="UP000053237"/>
    </source>
</evidence>
<evidence type="ECO:0000256" key="1">
    <source>
        <dbReference type="ARBA" id="ARBA00022723"/>
    </source>
</evidence>
<feature type="region of interest" description="Disordered" evidence="5">
    <location>
        <begin position="443"/>
        <end position="481"/>
    </location>
</feature>
<dbReference type="InterPro" id="IPR052727">
    <property type="entry name" value="Rab4/Rab5_effector"/>
</dbReference>
<dbReference type="Gene3D" id="3.30.40.10">
    <property type="entry name" value="Zinc/RING finger domain, C3HC4 (zinc finger)"/>
    <property type="match status" value="1"/>
</dbReference>
<feature type="compositionally biased region" description="Basic and acidic residues" evidence="5">
    <location>
        <begin position="468"/>
        <end position="481"/>
    </location>
</feature>
<keyword evidence="1" id="KW-0479">Metal-binding</keyword>
<accession>A0A024FZT5</accession>
<dbReference type="SMART" id="SM00064">
    <property type="entry name" value="FYVE"/>
    <property type="match status" value="1"/>
</dbReference>
<evidence type="ECO:0000259" key="6">
    <source>
        <dbReference type="PROSITE" id="PS50178"/>
    </source>
</evidence>
<dbReference type="EMBL" id="CAIX01000002">
    <property type="protein sequence ID" value="CCI39580.1"/>
    <property type="molecule type" value="Genomic_DNA"/>
</dbReference>
<dbReference type="PANTHER" id="PTHR13510">
    <property type="entry name" value="FYVE-FINGER-CONTAINING RAB5 EFFECTOR PROTEIN RABENOSYN-5-RELATED"/>
    <property type="match status" value="1"/>
</dbReference>
<dbReference type="PROSITE" id="PS50178">
    <property type="entry name" value="ZF_FYVE"/>
    <property type="match status" value="1"/>
</dbReference>
<dbReference type="InterPro" id="IPR011011">
    <property type="entry name" value="Znf_FYVE_PHD"/>
</dbReference>
<dbReference type="AlphaFoldDB" id="A0A024FZT5"/>
<dbReference type="GO" id="GO:0008270">
    <property type="term" value="F:zinc ion binding"/>
    <property type="evidence" value="ECO:0007669"/>
    <property type="project" value="UniProtKB-KW"/>
</dbReference>
<feature type="domain" description="FYVE-type" evidence="6">
    <location>
        <begin position="265"/>
        <end position="329"/>
    </location>
</feature>
<comment type="caution">
    <text evidence="7">The sequence shown here is derived from an EMBL/GenBank/DDBJ whole genome shotgun (WGS) entry which is preliminary data.</text>
</comment>
<gene>
    <name evidence="7" type="ORF">BN9_003630</name>
</gene>
<dbReference type="InterPro" id="IPR000306">
    <property type="entry name" value="Znf_FYVE"/>
</dbReference>
<dbReference type="STRING" id="65357.A0A024FZT5"/>
<dbReference type="InterPro" id="IPR017455">
    <property type="entry name" value="Znf_FYVE-rel"/>
</dbReference>
<name>A0A024FZT5_9STRA</name>
<evidence type="ECO:0000256" key="3">
    <source>
        <dbReference type="ARBA" id="ARBA00022833"/>
    </source>
</evidence>
<evidence type="ECO:0000256" key="4">
    <source>
        <dbReference type="PROSITE-ProRule" id="PRU00091"/>
    </source>
</evidence>
<keyword evidence="3" id="KW-0862">Zinc</keyword>
<evidence type="ECO:0000256" key="5">
    <source>
        <dbReference type="SAM" id="MobiDB-lite"/>
    </source>
</evidence>
<keyword evidence="2 4" id="KW-0863">Zinc-finger</keyword>
<dbReference type="PANTHER" id="PTHR13510:SF44">
    <property type="entry name" value="RABENOSYN-5"/>
    <property type="match status" value="1"/>
</dbReference>
<evidence type="ECO:0000313" key="7">
    <source>
        <dbReference type="EMBL" id="CCI39580.1"/>
    </source>
</evidence>
<dbReference type="SUPFAM" id="SSF57903">
    <property type="entry name" value="FYVE/PHD zinc finger"/>
    <property type="match status" value="1"/>
</dbReference>
<evidence type="ECO:0000256" key="2">
    <source>
        <dbReference type="ARBA" id="ARBA00022771"/>
    </source>
</evidence>